<accession>A0A4Y3IWU5</accession>
<name>A0A4Y3IWU5_ACILW</name>
<reference evidence="2" key="5">
    <citation type="submission" date="2023-07" db="EMBL/GenBank/DDBJ databases">
        <title>Dynamics of blaOXA-23 gene transmission in Acinetobacter spp. from contaminated veterinary surfaces.</title>
        <authorList>
            <person name="Moreira Da Silva J."/>
            <person name="Menezes J."/>
            <person name="Fernandes L."/>
            <person name="Marques C."/>
            <person name="Amaral A."/>
            <person name="Timofte D."/>
            <person name="Pomba C."/>
        </authorList>
    </citation>
    <scope>NUCLEOTIDE SEQUENCE</scope>
    <source>
        <strain evidence="2">CMVB11Z4A1</strain>
    </source>
</reference>
<sequence>MMKTAEQLIQNAKSRIQEVSVNELFEAMQNHQPIAQPFLCQQHVHSIKQNN</sequence>
<evidence type="ECO:0000313" key="2">
    <source>
        <dbReference type="EMBL" id="MDP1448908.1"/>
    </source>
</evidence>
<dbReference type="EMBL" id="JACHLA010000002">
    <property type="protein sequence ID" value="MBB6362580.1"/>
    <property type="molecule type" value="Genomic_DNA"/>
</dbReference>
<proteinExistence type="predicted"/>
<dbReference type="Proteomes" id="UP000293391">
    <property type="component" value="Chromosome"/>
</dbReference>
<evidence type="ECO:0000313" key="5">
    <source>
        <dbReference type="Proteomes" id="UP000548425"/>
    </source>
</evidence>
<evidence type="ECO:0000313" key="4">
    <source>
        <dbReference type="Proteomes" id="UP000293391"/>
    </source>
</evidence>
<dbReference type="EMBL" id="CP078045">
    <property type="protein sequence ID" value="QXR06452.1"/>
    <property type="molecule type" value="Genomic_DNA"/>
</dbReference>
<dbReference type="AlphaFoldDB" id="A0A4Y3IWU5"/>
<dbReference type="EMBL" id="JAUUUS010000314">
    <property type="protein sequence ID" value="MDP1448908.1"/>
    <property type="molecule type" value="Genomic_DNA"/>
</dbReference>
<reference evidence="3" key="1">
    <citation type="submission" date="2018-10" db="EMBL/GenBank/DDBJ databases">
        <authorList>
            <person name="D'Souza A.W."/>
            <person name="Potter R.F."/>
            <person name="Wallace M."/>
            <person name="Shupe A."/>
            <person name="Patel S."/>
            <person name="Sun S."/>
            <person name="Gul D."/>
            <person name="Kwon J.H."/>
            <person name="Andleeb S."/>
            <person name="Burnham C.-A.D."/>
            <person name="Dantas G."/>
        </authorList>
    </citation>
    <scope>NUCLEOTIDE SEQUENCE</scope>
    <source>
        <strain evidence="3">AL_065</strain>
    </source>
</reference>
<dbReference type="Proteomes" id="UP000548425">
    <property type="component" value="Unassembled WGS sequence"/>
</dbReference>
<reference evidence="3" key="4">
    <citation type="submission" date="2021-06" db="EMBL/GenBank/DDBJ databases">
        <authorList>
            <person name="Diorio-Toth L."/>
        </authorList>
    </citation>
    <scope>NUCLEOTIDE SEQUENCE</scope>
    <source>
        <strain evidence="3">AL_065</strain>
    </source>
</reference>
<evidence type="ECO:0000313" key="3">
    <source>
        <dbReference type="EMBL" id="QXR06452.1"/>
    </source>
</evidence>
<protein>
    <submittedName>
        <fullName evidence="3">Uncharacterized protein</fullName>
    </submittedName>
</protein>
<reference evidence="3" key="2">
    <citation type="journal article" date="2019" name="Nat. Commun.">
        <title>Spatiotemporal dynamics of multidrug resistant bacteria on intensive care unit surfaces.</title>
        <authorList>
            <person name="D'Souza A.W."/>
            <person name="Potter R.F."/>
            <person name="Wallace M."/>
            <person name="Shupe A."/>
            <person name="Patel S."/>
            <person name="Sun X."/>
            <person name="Gul D."/>
            <person name="Kwon J.H."/>
            <person name="Andleeb S."/>
            <person name="Burnham C.D."/>
            <person name="Dantas G."/>
        </authorList>
    </citation>
    <scope>NUCLEOTIDE SEQUENCE</scope>
    <source>
        <strain evidence="3">AL_065</strain>
    </source>
</reference>
<gene>
    <name evidence="3" type="ORF">EVX74_010010</name>
    <name evidence="1" type="ORF">HNP34_000676</name>
    <name evidence="2" type="ORF">Q8G51_14220</name>
</gene>
<evidence type="ECO:0000313" key="1">
    <source>
        <dbReference type="EMBL" id="MBB6362580.1"/>
    </source>
</evidence>
<dbReference type="Proteomes" id="UP001242129">
    <property type="component" value="Unassembled WGS sequence"/>
</dbReference>
<reference evidence="1 5" key="3">
    <citation type="submission" date="2020-08" db="EMBL/GenBank/DDBJ databases">
        <title>Functional genomics of gut bacteria from endangered species of beetles.</title>
        <authorList>
            <person name="Carlos-Shanley C."/>
        </authorList>
    </citation>
    <scope>NUCLEOTIDE SEQUENCE [LARGE SCALE GENOMIC DNA]</scope>
    <source>
        <strain evidence="1 5">S00127</strain>
    </source>
</reference>
<organism evidence="3 4">
    <name type="scientific">Acinetobacter lwoffii</name>
    <dbReference type="NCBI Taxonomy" id="28090"/>
    <lineage>
        <taxon>Bacteria</taxon>
        <taxon>Pseudomonadati</taxon>
        <taxon>Pseudomonadota</taxon>
        <taxon>Gammaproteobacteria</taxon>
        <taxon>Moraxellales</taxon>
        <taxon>Moraxellaceae</taxon>
        <taxon>Acinetobacter</taxon>
    </lineage>
</organism>